<organism evidence="1 2">
    <name type="scientific">Cronartium quercuum f. sp. fusiforme G11</name>
    <dbReference type="NCBI Taxonomy" id="708437"/>
    <lineage>
        <taxon>Eukaryota</taxon>
        <taxon>Fungi</taxon>
        <taxon>Dikarya</taxon>
        <taxon>Basidiomycota</taxon>
        <taxon>Pucciniomycotina</taxon>
        <taxon>Pucciniomycetes</taxon>
        <taxon>Pucciniales</taxon>
        <taxon>Coleosporiaceae</taxon>
        <taxon>Cronartium</taxon>
    </lineage>
</organism>
<reference evidence="1" key="1">
    <citation type="submission" date="2013-11" db="EMBL/GenBank/DDBJ databases">
        <title>Genome sequence of the fusiform rust pathogen reveals effectors for host alternation and coevolution with pine.</title>
        <authorList>
            <consortium name="DOE Joint Genome Institute"/>
            <person name="Smith K."/>
            <person name="Pendleton A."/>
            <person name="Kubisiak T."/>
            <person name="Anderson C."/>
            <person name="Salamov A."/>
            <person name="Aerts A."/>
            <person name="Riley R."/>
            <person name="Clum A."/>
            <person name="Lindquist E."/>
            <person name="Ence D."/>
            <person name="Campbell M."/>
            <person name="Kronenberg Z."/>
            <person name="Feau N."/>
            <person name="Dhillon B."/>
            <person name="Hamelin R."/>
            <person name="Burleigh J."/>
            <person name="Smith J."/>
            <person name="Yandell M."/>
            <person name="Nelson C."/>
            <person name="Grigoriev I."/>
            <person name="Davis J."/>
        </authorList>
    </citation>
    <scope>NUCLEOTIDE SEQUENCE</scope>
    <source>
        <strain evidence="1">G11</strain>
    </source>
</reference>
<proteinExistence type="predicted"/>
<evidence type="ECO:0000313" key="2">
    <source>
        <dbReference type="Proteomes" id="UP000886653"/>
    </source>
</evidence>
<accession>A0A9P6NQL5</accession>
<dbReference type="EMBL" id="MU167219">
    <property type="protein sequence ID" value="KAG0150403.1"/>
    <property type="molecule type" value="Genomic_DNA"/>
</dbReference>
<evidence type="ECO:0000313" key="1">
    <source>
        <dbReference type="EMBL" id="KAG0150403.1"/>
    </source>
</evidence>
<protein>
    <submittedName>
        <fullName evidence="1">Uncharacterized protein</fullName>
    </submittedName>
</protein>
<sequence>MQILSVASWTQFGKGRTHKSIQLIKGQQAQSLLTEELICELKYKEKIDGRRECAGVKVSFTRSITMMMTRLLSAMGWK</sequence>
<dbReference type="Proteomes" id="UP000886653">
    <property type="component" value="Unassembled WGS sequence"/>
</dbReference>
<keyword evidence="2" id="KW-1185">Reference proteome</keyword>
<gene>
    <name evidence="1" type="ORF">CROQUDRAFT_652305</name>
</gene>
<dbReference type="AlphaFoldDB" id="A0A9P6NQL5"/>
<name>A0A9P6NQL5_9BASI</name>
<comment type="caution">
    <text evidence="1">The sequence shown here is derived from an EMBL/GenBank/DDBJ whole genome shotgun (WGS) entry which is preliminary data.</text>
</comment>